<name>A0A6A5ZKV2_9PLEO</name>
<gene>
    <name evidence="2" type="ORF">BDV96DRAFT_620067</name>
</gene>
<evidence type="ECO:0008006" key="4">
    <source>
        <dbReference type="Google" id="ProtNLM"/>
    </source>
</evidence>
<comment type="similarity">
    <text evidence="1">Belongs to the Cyclase 1 superfamily.</text>
</comment>
<reference evidence="2" key="1">
    <citation type="journal article" date="2020" name="Stud. Mycol.">
        <title>101 Dothideomycetes genomes: a test case for predicting lifestyles and emergence of pathogens.</title>
        <authorList>
            <person name="Haridas S."/>
            <person name="Albert R."/>
            <person name="Binder M."/>
            <person name="Bloem J."/>
            <person name="Labutti K."/>
            <person name="Salamov A."/>
            <person name="Andreopoulos B."/>
            <person name="Baker S."/>
            <person name="Barry K."/>
            <person name="Bills G."/>
            <person name="Bluhm B."/>
            <person name="Cannon C."/>
            <person name="Castanera R."/>
            <person name="Culley D."/>
            <person name="Daum C."/>
            <person name="Ezra D."/>
            <person name="Gonzalez J."/>
            <person name="Henrissat B."/>
            <person name="Kuo A."/>
            <person name="Liang C."/>
            <person name="Lipzen A."/>
            <person name="Lutzoni F."/>
            <person name="Magnuson J."/>
            <person name="Mondo S."/>
            <person name="Nolan M."/>
            <person name="Ohm R."/>
            <person name="Pangilinan J."/>
            <person name="Park H.-J."/>
            <person name="Ramirez L."/>
            <person name="Alfaro M."/>
            <person name="Sun H."/>
            <person name="Tritt A."/>
            <person name="Yoshinaga Y."/>
            <person name="Zwiers L.-H."/>
            <person name="Turgeon B."/>
            <person name="Goodwin S."/>
            <person name="Spatafora J."/>
            <person name="Crous P."/>
            <person name="Grigoriev I."/>
        </authorList>
    </citation>
    <scope>NUCLEOTIDE SEQUENCE</scope>
    <source>
        <strain evidence="2">CBS 627.86</strain>
    </source>
</reference>
<accession>A0A6A5ZKV2</accession>
<proteinExistence type="inferred from homology"/>
<evidence type="ECO:0000313" key="3">
    <source>
        <dbReference type="Proteomes" id="UP000799770"/>
    </source>
</evidence>
<dbReference type="GO" id="GO:0004061">
    <property type="term" value="F:arylformamidase activity"/>
    <property type="evidence" value="ECO:0007669"/>
    <property type="project" value="InterPro"/>
</dbReference>
<dbReference type="OrthoDB" id="5396at2759"/>
<dbReference type="PANTHER" id="PTHR34861">
    <property type="match status" value="1"/>
</dbReference>
<dbReference type="AlphaFoldDB" id="A0A6A5ZKV2"/>
<evidence type="ECO:0000313" key="2">
    <source>
        <dbReference type="EMBL" id="KAF2119068.1"/>
    </source>
</evidence>
<keyword evidence="3" id="KW-1185">Reference proteome</keyword>
<dbReference type="Proteomes" id="UP000799770">
    <property type="component" value="Unassembled WGS sequence"/>
</dbReference>
<protein>
    <recommendedName>
        <fullName evidence="4">Cyclase-domain-containing protein</fullName>
    </recommendedName>
</protein>
<dbReference type="InterPro" id="IPR007325">
    <property type="entry name" value="KFase/CYL"/>
</dbReference>
<dbReference type="PANTHER" id="PTHR34861:SF11">
    <property type="entry name" value="CYCLASE"/>
    <property type="match status" value="1"/>
</dbReference>
<dbReference type="Pfam" id="PF04199">
    <property type="entry name" value="Cyclase"/>
    <property type="match status" value="1"/>
</dbReference>
<dbReference type="SUPFAM" id="SSF102198">
    <property type="entry name" value="Putative cyclase"/>
    <property type="match status" value="1"/>
</dbReference>
<dbReference type="GO" id="GO:0019441">
    <property type="term" value="P:L-tryptophan catabolic process to kynurenine"/>
    <property type="evidence" value="ECO:0007669"/>
    <property type="project" value="InterPro"/>
</dbReference>
<dbReference type="EMBL" id="ML977316">
    <property type="protein sequence ID" value="KAF2119068.1"/>
    <property type="molecule type" value="Genomic_DNA"/>
</dbReference>
<organism evidence="2 3">
    <name type="scientific">Lophiotrema nucula</name>
    <dbReference type="NCBI Taxonomy" id="690887"/>
    <lineage>
        <taxon>Eukaryota</taxon>
        <taxon>Fungi</taxon>
        <taxon>Dikarya</taxon>
        <taxon>Ascomycota</taxon>
        <taxon>Pezizomycotina</taxon>
        <taxon>Dothideomycetes</taxon>
        <taxon>Pleosporomycetidae</taxon>
        <taxon>Pleosporales</taxon>
        <taxon>Lophiotremataceae</taxon>
        <taxon>Lophiotrema</taxon>
    </lineage>
</organism>
<dbReference type="Gene3D" id="3.50.30.50">
    <property type="entry name" value="Putative cyclase"/>
    <property type="match status" value="1"/>
</dbReference>
<sequence>MGINNDLLAVLNIILDELSSSSPAWSTSRLGVRVHSSVHLPLWGEQDELEMLNLTTLEIISAAVHCTRRSTINKVPMAMNDDAIYINTQSSTQGDGFRHYGYQGVRKFYNGHRQEEFTPGSGPLGINIFAQMGGITGRGVLLDWYTWAENNNIHLSPFETGAIKTRPGDIFFIRVGFVVEYDLLTSVQRENLANRQPGGLLGLEATKESLRWLWENQIVAITSDAAAFERGPATGPYNDPDVSIHQWCLAGWGMPIDELFDLDKLANHCQKHQKWTFFMQSMPLKIPGGVASPANAVAIF</sequence>
<evidence type="ECO:0000256" key="1">
    <source>
        <dbReference type="ARBA" id="ARBA00007865"/>
    </source>
</evidence>
<dbReference type="InterPro" id="IPR037175">
    <property type="entry name" value="KFase_sf"/>
</dbReference>